<feature type="transmembrane region" description="Helical" evidence="7">
    <location>
        <begin position="440"/>
        <end position="459"/>
    </location>
</feature>
<dbReference type="RefSeq" id="WP_013959092.1">
    <property type="nucleotide sequence ID" value="NC_015727.1"/>
</dbReference>
<dbReference type="Pfam" id="PF00083">
    <property type="entry name" value="Sugar_tr"/>
    <property type="match status" value="1"/>
</dbReference>
<geneLocation type="plasmid" evidence="9 10">
    <name>pBB1</name>
</geneLocation>
<dbReference type="SUPFAM" id="SSF103473">
    <property type="entry name" value="MFS general substrate transporter"/>
    <property type="match status" value="1"/>
</dbReference>
<organism evidence="9 10">
    <name type="scientific">Cupriavidus necator (strain ATCC 43291 / DSM 13513 / CCUG 52238 / LMG 8453 / N-1)</name>
    <name type="common">Ralstonia eutropha</name>
    <dbReference type="NCBI Taxonomy" id="1042878"/>
    <lineage>
        <taxon>Bacteria</taxon>
        <taxon>Pseudomonadati</taxon>
        <taxon>Pseudomonadota</taxon>
        <taxon>Betaproteobacteria</taxon>
        <taxon>Burkholderiales</taxon>
        <taxon>Burkholderiaceae</taxon>
        <taxon>Cupriavidus</taxon>
    </lineage>
</organism>
<dbReference type="GO" id="GO:0022857">
    <property type="term" value="F:transmembrane transporter activity"/>
    <property type="evidence" value="ECO:0007669"/>
    <property type="project" value="InterPro"/>
</dbReference>
<feature type="transmembrane region" description="Helical" evidence="7">
    <location>
        <begin position="99"/>
        <end position="119"/>
    </location>
</feature>
<name>F8GXH2_CUPNN</name>
<dbReference type="Proteomes" id="UP000006798">
    <property type="component" value="Plasmid pBB1"/>
</dbReference>
<feature type="transmembrane region" description="Helical" evidence="7">
    <location>
        <begin position="63"/>
        <end position="87"/>
    </location>
</feature>
<dbReference type="GeneID" id="34312768"/>
<feature type="transmembrane region" description="Helical" evidence="7">
    <location>
        <begin position="511"/>
        <end position="529"/>
    </location>
</feature>
<dbReference type="InterPro" id="IPR036259">
    <property type="entry name" value="MFS_trans_sf"/>
</dbReference>
<accession>F8GXH2</accession>
<feature type="transmembrane region" description="Helical" evidence="7">
    <location>
        <begin position="255"/>
        <end position="273"/>
    </location>
</feature>
<dbReference type="InterPro" id="IPR020846">
    <property type="entry name" value="MFS_dom"/>
</dbReference>
<protein>
    <submittedName>
        <fullName evidence="9">Major facilitator superfamily MFS_1</fullName>
    </submittedName>
</protein>
<keyword evidence="5 7" id="KW-1133">Transmembrane helix</keyword>
<dbReference type="PROSITE" id="PS50850">
    <property type="entry name" value="MFS"/>
    <property type="match status" value="1"/>
</dbReference>
<feature type="transmembrane region" description="Helical" evidence="7">
    <location>
        <begin position="168"/>
        <end position="191"/>
    </location>
</feature>
<evidence type="ECO:0000259" key="8">
    <source>
        <dbReference type="PROSITE" id="PS50850"/>
    </source>
</evidence>
<feature type="transmembrane region" description="Helical" evidence="7">
    <location>
        <begin position="203"/>
        <end position="222"/>
    </location>
</feature>
<dbReference type="PANTHER" id="PTHR43045">
    <property type="entry name" value="SHIKIMATE TRANSPORTER"/>
    <property type="match status" value="1"/>
</dbReference>
<keyword evidence="6 7" id="KW-0472">Membrane</keyword>
<dbReference type="GO" id="GO:0005886">
    <property type="term" value="C:plasma membrane"/>
    <property type="evidence" value="ECO:0007669"/>
    <property type="project" value="UniProtKB-SubCell"/>
</dbReference>
<evidence type="ECO:0000256" key="4">
    <source>
        <dbReference type="ARBA" id="ARBA00022692"/>
    </source>
</evidence>
<evidence type="ECO:0000256" key="6">
    <source>
        <dbReference type="ARBA" id="ARBA00023136"/>
    </source>
</evidence>
<dbReference type="PANTHER" id="PTHR43045:SF7">
    <property type="entry name" value="MAJOR FACILITATOR SUPERFAMILY TRANSPORTER"/>
    <property type="match status" value="1"/>
</dbReference>
<feature type="transmembrane region" description="Helical" evidence="7">
    <location>
        <begin position="26"/>
        <end position="57"/>
    </location>
</feature>
<gene>
    <name evidence="9" type="ordered locus">CNE_BB1p06220</name>
</gene>
<dbReference type="KEGG" id="cnc:CNE_BB1p06220"/>
<evidence type="ECO:0000256" key="7">
    <source>
        <dbReference type="SAM" id="Phobius"/>
    </source>
</evidence>
<keyword evidence="3" id="KW-1003">Cell membrane</keyword>
<reference evidence="9 10" key="1">
    <citation type="journal article" date="2011" name="J. Bacteriol.">
        <title>Complete genome sequence of the type strain Cupriavidus necator N-1.</title>
        <authorList>
            <person name="Poehlein A."/>
            <person name="Kusian B."/>
            <person name="Friedrich B."/>
            <person name="Daniel R."/>
            <person name="Bowien B."/>
        </authorList>
    </citation>
    <scope>NUCLEOTIDE SEQUENCE [LARGE SCALE GENOMIC DNA]</scope>
    <source>
        <strain evidence="10">ATCC 43291 / DSM 13513 / CCUG 52238 / LMG 8453 / N-1</strain>
        <plasmid evidence="9 10">pBB1</plasmid>
    </source>
</reference>
<comment type="subcellular location">
    <subcellularLocation>
        <location evidence="1">Cell membrane</location>
        <topology evidence="1">Multi-pass membrane protein</topology>
    </subcellularLocation>
</comment>
<proteinExistence type="predicted"/>
<dbReference type="Gene3D" id="1.20.1250.20">
    <property type="entry name" value="MFS general substrate transporter like domains"/>
    <property type="match status" value="2"/>
</dbReference>
<feature type="transmembrane region" description="Helical" evidence="7">
    <location>
        <begin position="480"/>
        <end position="505"/>
    </location>
</feature>
<evidence type="ECO:0000256" key="1">
    <source>
        <dbReference type="ARBA" id="ARBA00004651"/>
    </source>
</evidence>
<evidence type="ECO:0000256" key="5">
    <source>
        <dbReference type="ARBA" id="ARBA00022989"/>
    </source>
</evidence>
<keyword evidence="9" id="KW-0614">Plasmid</keyword>
<evidence type="ECO:0000313" key="10">
    <source>
        <dbReference type="Proteomes" id="UP000006798"/>
    </source>
</evidence>
<keyword evidence="4 7" id="KW-0812">Transmembrane</keyword>
<evidence type="ECO:0000313" key="9">
    <source>
        <dbReference type="EMBL" id="AEI82042.1"/>
    </source>
</evidence>
<evidence type="ECO:0000256" key="3">
    <source>
        <dbReference type="ARBA" id="ARBA00022475"/>
    </source>
</evidence>
<feature type="transmembrane region" description="Helical" evidence="7">
    <location>
        <begin position="322"/>
        <end position="342"/>
    </location>
</feature>
<sequence>MKTSSHFVSASAAPQATHADRSKTRLVVIAAALGTVFEWFDFYLYGALAVFFSALFFPPGNETAAFLASLAAFGAGFAVRPLGALLFGSLGDRIGRKKSFLITMIIMGIATVVVGLLPTYAQVGIWAPILLVTMRLAQGLAVGGEYGGAATYVAEHAPHGQRGRATSWLQTTATFGFLLSLLVILGCRMAVGEEAFKQWGWRIPFLTSVVLLAVSVWIRMTLEESPVFEKMKSEGLVSKQPIREAFGNWANLKRVLITLFGITTGMTVVWYTAQFYALFFMQSALQVDYKTSYMIFAVGLVLGTPLIVLFGALSDKIGRKPIMIAGMVLGALTLMPSFHALAKFTNPALTQFSAATPITIRGGSDCTFSLFAKPATDCDKARNFFSRNGLSYAFEKTEVGTAVVTTIGQTMLKGFDEVQFKATLTNAGFDPKVNSESVNFAGAVAIVAWLLALVGMVYGPMAAFMVEMFPASIRSTSLSLPYHVGVGILGGFLPFAASALVIYTGNMFAGLWYPVAIAAATALIGIFIVPETKDYDVH</sequence>
<dbReference type="HOGENOM" id="CLU_001265_39_2_4"/>
<feature type="transmembrane region" description="Helical" evidence="7">
    <location>
        <begin position="293"/>
        <end position="313"/>
    </location>
</feature>
<keyword evidence="2" id="KW-0813">Transport</keyword>
<dbReference type="EMBL" id="CP002879">
    <property type="protein sequence ID" value="AEI82042.1"/>
    <property type="molecule type" value="Genomic_DNA"/>
</dbReference>
<dbReference type="InterPro" id="IPR005828">
    <property type="entry name" value="MFS_sugar_transport-like"/>
</dbReference>
<dbReference type="AlphaFoldDB" id="F8GXH2"/>
<dbReference type="FunFam" id="1.20.1250.20:FF:000001">
    <property type="entry name" value="Dicarboxylate MFS transporter"/>
    <property type="match status" value="1"/>
</dbReference>
<evidence type="ECO:0000256" key="2">
    <source>
        <dbReference type="ARBA" id="ARBA00022448"/>
    </source>
</evidence>
<feature type="domain" description="Major facilitator superfamily (MFS) profile" evidence="8">
    <location>
        <begin position="27"/>
        <end position="533"/>
    </location>
</feature>